<dbReference type="Pfam" id="PF24883">
    <property type="entry name" value="NPHP3_N"/>
    <property type="match status" value="1"/>
</dbReference>
<keyword evidence="4" id="KW-0472">Membrane</keyword>
<dbReference type="InterPro" id="IPR002110">
    <property type="entry name" value="Ankyrin_rpt"/>
</dbReference>
<dbReference type="Pfam" id="PF00023">
    <property type="entry name" value="Ank"/>
    <property type="match status" value="1"/>
</dbReference>
<evidence type="ECO:0000256" key="2">
    <source>
        <dbReference type="ARBA" id="ARBA00023043"/>
    </source>
</evidence>
<dbReference type="SUPFAM" id="SSF52540">
    <property type="entry name" value="P-loop containing nucleoside triphosphate hydrolases"/>
    <property type="match status" value="1"/>
</dbReference>
<feature type="repeat" description="ANK" evidence="3">
    <location>
        <begin position="828"/>
        <end position="860"/>
    </location>
</feature>
<dbReference type="SUPFAM" id="SSF48403">
    <property type="entry name" value="Ankyrin repeat"/>
    <property type="match status" value="2"/>
</dbReference>
<evidence type="ECO:0000256" key="4">
    <source>
        <dbReference type="SAM" id="Phobius"/>
    </source>
</evidence>
<dbReference type="PRINTS" id="PR01415">
    <property type="entry name" value="ANKYRIN"/>
</dbReference>
<dbReference type="SUPFAM" id="SSF57850">
    <property type="entry name" value="RING/U-box"/>
    <property type="match status" value="1"/>
</dbReference>
<dbReference type="PANTHER" id="PTHR24198:SF165">
    <property type="entry name" value="ANKYRIN REPEAT-CONTAINING PROTEIN-RELATED"/>
    <property type="match status" value="1"/>
</dbReference>
<evidence type="ECO:0000313" key="6">
    <source>
        <dbReference type="EMBL" id="CAG8412301.1"/>
    </source>
</evidence>
<dbReference type="PANTHER" id="PTHR24198">
    <property type="entry name" value="ANKYRIN REPEAT AND PROTEIN KINASE DOMAIN-CONTAINING PROTEIN"/>
    <property type="match status" value="1"/>
</dbReference>
<dbReference type="Gene3D" id="3.40.50.300">
    <property type="entry name" value="P-loop containing nucleotide triphosphate hydrolases"/>
    <property type="match status" value="1"/>
</dbReference>
<feature type="repeat" description="ANK" evidence="3">
    <location>
        <begin position="861"/>
        <end position="893"/>
    </location>
</feature>
<gene>
    <name evidence="6" type="ORF">PSALAMII_LOCUS9308</name>
</gene>
<dbReference type="EMBL" id="CAJVPA010000220">
    <property type="protein sequence ID" value="CAG8412301.1"/>
    <property type="molecule type" value="Genomic_DNA"/>
</dbReference>
<keyword evidence="1" id="KW-0677">Repeat</keyword>
<feature type="domain" description="Nephrocystin 3-like N-terminal" evidence="5">
    <location>
        <begin position="14"/>
        <end position="197"/>
    </location>
</feature>
<feature type="repeat" description="ANK" evidence="3">
    <location>
        <begin position="532"/>
        <end position="564"/>
    </location>
</feature>
<dbReference type="InterPro" id="IPR056884">
    <property type="entry name" value="NPHP3-like_N"/>
</dbReference>
<dbReference type="OrthoDB" id="194358at2759"/>
<dbReference type="SMART" id="SM00248">
    <property type="entry name" value="ANK"/>
    <property type="match status" value="16"/>
</dbReference>
<feature type="repeat" description="ANK" evidence="3">
    <location>
        <begin position="663"/>
        <end position="695"/>
    </location>
</feature>
<dbReference type="PROSITE" id="PS50297">
    <property type="entry name" value="ANK_REP_REGION"/>
    <property type="match status" value="7"/>
</dbReference>
<feature type="transmembrane region" description="Helical" evidence="4">
    <location>
        <begin position="1333"/>
        <end position="1355"/>
    </location>
</feature>
<accession>A0A9W4NSS5</accession>
<dbReference type="Pfam" id="PF12796">
    <property type="entry name" value="Ank_2"/>
    <property type="match status" value="4"/>
</dbReference>
<proteinExistence type="predicted"/>
<feature type="repeat" description="ANK" evidence="3">
    <location>
        <begin position="565"/>
        <end position="597"/>
    </location>
</feature>
<feature type="repeat" description="ANK" evidence="3">
    <location>
        <begin position="960"/>
        <end position="992"/>
    </location>
</feature>
<name>A0A9W4NSS5_9EURO</name>
<keyword evidence="4" id="KW-0812">Transmembrane</keyword>
<protein>
    <recommendedName>
        <fullName evidence="5">Nephrocystin 3-like N-terminal domain-containing protein</fullName>
    </recommendedName>
</protein>
<dbReference type="PROSITE" id="PS50088">
    <property type="entry name" value="ANK_REPEAT"/>
    <property type="match status" value="10"/>
</dbReference>
<feature type="repeat" description="ANK" evidence="3">
    <location>
        <begin position="894"/>
        <end position="926"/>
    </location>
</feature>
<sequence>MLDRRDNIAPCHTNTCRWILDLHDFKNWKIQSRGLLWIKGKPGAGKSTLMAFLYGQLSEERELKRRPGRAGGVRLDFFFSARGTELQHTPLGMLRSLLNQLYDFDETVRPPIRKIFEDRCRQYGYGENHWQWTQVKLEELLADAILESAERREVMVFVDALDEAGAEFAQHVASYFHRLISRAEKMEAALKICISCRHYPIAEDGQAVNIIVEAHNRDDIASYVENAFVGISAEENQEDLKNLTKHLIHQADGVFQWIHLLVPSIKRRIAERESFDEIHSWLREVPAGLKEVYVYIINHVIMEHNRKQSLLLFQWVCLAERPLTVTQTRFALATENIQISLSQTSVPQVSTYPRSLENTRHFVDNDDHTKIRIKALSGGLAEVVSTERGVEVVQVVHQSVNDFLCERGFELLSSHVTANASSLDGGRILPQCQAVLYRLCLISVATFAQLWETMKDSVGQPGVIASDAVQYDTWLCYATTCLFGHAKKAAGSRIGILKNELYLLQSMTEPWVQLQIRCHGVKYNIGHPRLEGGAVLLHVAATYDLVDIIETLLESTDQIDARDYLGNTALHLAAQQGHIRASKILCEKGASCEAQNDYGMTALFGAARHGNLELFRWLLHKGAITGIDDDRDGALRAAAREGHTEVVQILLDAKIDVNAQDREYGNSLQAAARGRNVEVVKMLLDAHADVNAEAGEYGKALQAAACGGNVEVVNMLLDAHVEINCEAGECGKVLEAAAWSGNIEVVRILLDFYAGVDSKAREYRKALEIAVQGKQSEIVRLLLDFHATFDAQGREYGNSLQLAVSIGFSEGVQMLLDAHADVNSQGREFGNPLQAAAREGEVAMVQMLLDAYADVNAEGGEYGKALQAAAYNGDIEVMQMLLDNHADVNAESGKYGNALQAAVHNGHIEVVQMLLHAHADVNAQGGQYGNALQAAVYNGHIEIVRTLLNARANVNAQGGRYDNALQAAVCKGHVEVVRMLLDAHANVSALGAQYGNALQAATLEGQTDIMCVLLDARGDVNFHGGKYQSSVKAAHSRDYPDGVRFSLDSEVYLPPLDGLDQNPLHIAVSRPPALSRLTSIISHCPYLTLALDQRDKLLRNPLHTSIYKGLGISSAIKLLELGSDPSILDGYGRNIVDWVQGNRYLMAQIRPHCPQTLPTCQETQYLTTRQSVLLFAKNILRSLPDFQLPLVQQLGHFLLHLNDEDRATYLFQLHLSPETQIFRIECFICDEWIYGLIFVCRQCPNVVLCWRCIRCQPPGLLHTYFHEKFEISALRDKEQFFRSSSDTLGLFLQDLIEEFSAKSADDPKKGFLDYPSLSAAQEETAFSLPKTTFGPAIIACTILVVILGVSIGCFYF</sequence>
<feature type="repeat" description="ANK" evidence="3">
    <location>
        <begin position="598"/>
        <end position="630"/>
    </location>
</feature>
<organism evidence="6 7">
    <name type="scientific">Penicillium salamii</name>
    <dbReference type="NCBI Taxonomy" id="1612424"/>
    <lineage>
        <taxon>Eukaryota</taxon>
        <taxon>Fungi</taxon>
        <taxon>Dikarya</taxon>
        <taxon>Ascomycota</taxon>
        <taxon>Pezizomycotina</taxon>
        <taxon>Eurotiomycetes</taxon>
        <taxon>Eurotiomycetidae</taxon>
        <taxon>Eurotiales</taxon>
        <taxon>Aspergillaceae</taxon>
        <taxon>Penicillium</taxon>
    </lineage>
</organism>
<dbReference type="InterPro" id="IPR027417">
    <property type="entry name" value="P-loop_NTPase"/>
</dbReference>
<feature type="repeat" description="ANK" evidence="3">
    <location>
        <begin position="927"/>
        <end position="959"/>
    </location>
</feature>
<dbReference type="Proteomes" id="UP001152646">
    <property type="component" value="Unassembled WGS sequence"/>
</dbReference>
<dbReference type="InterPro" id="IPR036770">
    <property type="entry name" value="Ankyrin_rpt-contain_sf"/>
</dbReference>
<evidence type="ECO:0000313" key="7">
    <source>
        <dbReference type="Proteomes" id="UP001152646"/>
    </source>
</evidence>
<keyword evidence="4" id="KW-1133">Transmembrane helix</keyword>
<evidence type="ECO:0000256" key="1">
    <source>
        <dbReference type="ARBA" id="ARBA00022737"/>
    </source>
</evidence>
<keyword evidence="2 3" id="KW-0040">ANK repeat</keyword>
<dbReference type="Gene3D" id="1.25.40.20">
    <property type="entry name" value="Ankyrin repeat-containing domain"/>
    <property type="match status" value="3"/>
</dbReference>
<evidence type="ECO:0000256" key="3">
    <source>
        <dbReference type="PROSITE-ProRule" id="PRU00023"/>
    </source>
</evidence>
<comment type="caution">
    <text evidence="6">The sequence shown here is derived from an EMBL/GenBank/DDBJ whole genome shotgun (WGS) entry which is preliminary data.</text>
</comment>
<feature type="repeat" description="ANK" evidence="3">
    <location>
        <begin position="630"/>
        <end position="662"/>
    </location>
</feature>
<reference evidence="6" key="1">
    <citation type="submission" date="2021-07" db="EMBL/GenBank/DDBJ databases">
        <authorList>
            <person name="Branca A.L. A."/>
        </authorList>
    </citation>
    <scope>NUCLEOTIDE SEQUENCE</scope>
</reference>
<evidence type="ECO:0000259" key="5">
    <source>
        <dbReference type="Pfam" id="PF24883"/>
    </source>
</evidence>